<dbReference type="Proteomes" id="UP000886501">
    <property type="component" value="Unassembled WGS sequence"/>
</dbReference>
<accession>A0ACB6ZK89</accession>
<keyword evidence="2" id="KW-1185">Reference proteome</keyword>
<gene>
    <name evidence="1" type="ORF">BDM02DRAFT_3185808</name>
</gene>
<evidence type="ECO:0000313" key="2">
    <source>
        <dbReference type="Proteomes" id="UP000886501"/>
    </source>
</evidence>
<proteinExistence type="predicted"/>
<sequence length="165" mass="19119">MVAFFPRSQTLDVAECPKRLAMVRNEKESLRITFHRTSSKSPERVRHRADFEGKPSRPKPASRNSWFKSITSSFMSGGGNPRLESTSSSPFDSSIRFRRTRSLGDSKFFTPQPVNVEDLRLPVHMRRPELQLRRIQRRDLPSSKALPNRSSSVDRTQKYPLWWSA</sequence>
<evidence type="ECO:0000313" key="1">
    <source>
        <dbReference type="EMBL" id="KAF9649987.1"/>
    </source>
</evidence>
<name>A0ACB6ZK89_THEGA</name>
<dbReference type="EMBL" id="MU117990">
    <property type="protein sequence ID" value="KAF9649987.1"/>
    <property type="molecule type" value="Genomic_DNA"/>
</dbReference>
<organism evidence="1 2">
    <name type="scientific">Thelephora ganbajun</name>
    <name type="common">Ganba fungus</name>
    <dbReference type="NCBI Taxonomy" id="370292"/>
    <lineage>
        <taxon>Eukaryota</taxon>
        <taxon>Fungi</taxon>
        <taxon>Dikarya</taxon>
        <taxon>Basidiomycota</taxon>
        <taxon>Agaricomycotina</taxon>
        <taxon>Agaricomycetes</taxon>
        <taxon>Thelephorales</taxon>
        <taxon>Thelephoraceae</taxon>
        <taxon>Thelephora</taxon>
    </lineage>
</organism>
<protein>
    <submittedName>
        <fullName evidence="1">Uncharacterized protein</fullName>
    </submittedName>
</protein>
<reference evidence="1" key="1">
    <citation type="submission" date="2019-10" db="EMBL/GenBank/DDBJ databases">
        <authorList>
            <consortium name="DOE Joint Genome Institute"/>
            <person name="Kuo A."/>
            <person name="Miyauchi S."/>
            <person name="Kiss E."/>
            <person name="Drula E."/>
            <person name="Kohler A."/>
            <person name="Sanchez-Garcia M."/>
            <person name="Andreopoulos B."/>
            <person name="Barry K.W."/>
            <person name="Bonito G."/>
            <person name="Buee M."/>
            <person name="Carver A."/>
            <person name="Chen C."/>
            <person name="Cichocki N."/>
            <person name="Clum A."/>
            <person name="Culley D."/>
            <person name="Crous P.W."/>
            <person name="Fauchery L."/>
            <person name="Girlanda M."/>
            <person name="Hayes R."/>
            <person name="Keri Z."/>
            <person name="Labutti K."/>
            <person name="Lipzen A."/>
            <person name="Lombard V."/>
            <person name="Magnuson J."/>
            <person name="Maillard F."/>
            <person name="Morin E."/>
            <person name="Murat C."/>
            <person name="Nolan M."/>
            <person name="Ohm R."/>
            <person name="Pangilinan J."/>
            <person name="Pereira M."/>
            <person name="Perotto S."/>
            <person name="Peter M."/>
            <person name="Riley R."/>
            <person name="Sitrit Y."/>
            <person name="Stielow B."/>
            <person name="Szollosi G."/>
            <person name="Zifcakova L."/>
            <person name="Stursova M."/>
            <person name="Spatafora J.W."/>
            <person name="Tedersoo L."/>
            <person name="Vaario L.-M."/>
            <person name="Yamada A."/>
            <person name="Yan M."/>
            <person name="Wang P."/>
            <person name="Xu J."/>
            <person name="Bruns T."/>
            <person name="Baldrian P."/>
            <person name="Vilgalys R."/>
            <person name="Henrissat B."/>
            <person name="Grigoriev I.V."/>
            <person name="Hibbett D."/>
            <person name="Nagy L.G."/>
            <person name="Martin F.M."/>
        </authorList>
    </citation>
    <scope>NUCLEOTIDE SEQUENCE</scope>
    <source>
        <strain evidence="1">P2</strain>
    </source>
</reference>
<comment type="caution">
    <text evidence="1">The sequence shown here is derived from an EMBL/GenBank/DDBJ whole genome shotgun (WGS) entry which is preliminary data.</text>
</comment>
<reference evidence="1" key="2">
    <citation type="journal article" date="2020" name="Nat. Commun.">
        <title>Large-scale genome sequencing of mycorrhizal fungi provides insights into the early evolution of symbiotic traits.</title>
        <authorList>
            <person name="Miyauchi S."/>
            <person name="Kiss E."/>
            <person name="Kuo A."/>
            <person name="Drula E."/>
            <person name="Kohler A."/>
            <person name="Sanchez-Garcia M."/>
            <person name="Morin E."/>
            <person name="Andreopoulos B."/>
            <person name="Barry K.W."/>
            <person name="Bonito G."/>
            <person name="Buee M."/>
            <person name="Carver A."/>
            <person name="Chen C."/>
            <person name="Cichocki N."/>
            <person name="Clum A."/>
            <person name="Culley D."/>
            <person name="Crous P.W."/>
            <person name="Fauchery L."/>
            <person name="Girlanda M."/>
            <person name="Hayes R.D."/>
            <person name="Keri Z."/>
            <person name="LaButti K."/>
            <person name="Lipzen A."/>
            <person name="Lombard V."/>
            <person name="Magnuson J."/>
            <person name="Maillard F."/>
            <person name="Murat C."/>
            <person name="Nolan M."/>
            <person name="Ohm R.A."/>
            <person name="Pangilinan J."/>
            <person name="Pereira M.F."/>
            <person name="Perotto S."/>
            <person name="Peter M."/>
            <person name="Pfister S."/>
            <person name="Riley R."/>
            <person name="Sitrit Y."/>
            <person name="Stielow J.B."/>
            <person name="Szollosi G."/>
            <person name="Zifcakova L."/>
            <person name="Stursova M."/>
            <person name="Spatafora J.W."/>
            <person name="Tedersoo L."/>
            <person name="Vaario L.M."/>
            <person name="Yamada A."/>
            <person name="Yan M."/>
            <person name="Wang P."/>
            <person name="Xu J."/>
            <person name="Bruns T."/>
            <person name="Baldrian P."/>
            <person name="Vilgalys R."/>
            <person name="Dunand C."/>
            <person name="Henrissat B."/>
            <person name="Grigoriev I.V."/>
            <person name="Hibbett D."/>
            <person name="Nagy L.G."/>
            <person name="Martin F.M."/>
        </authorList>
    </citation>
    <scope>NUCLEOTIDE SEQUENCE</scope>
    <source>
        <strain evidence="1">P2</strain>
    </source>
</reference>